<dbReference type="Gene3D" id="3.40.50.150">
    <property type="entry name" value="Vaccinia Virus protein VP39"/>
    <property type="match status" value="1"/>
</dbReference>
<dbReference type="PANTHER" id="PTHR43591:SF24">
    <property type="entry name" value="2-METHOXY-6-POLYPRENYL-1,4-BENZOQUINOL METHYLASE, MITOCHONDRIAL"/>
    <property type="match status" value="1"/>
</dbReference>
<proteinExistence type="predicted"/>
<reference evidence="2 3" key="1">
    <citation type="journal article" date="2016" name="Nat. Commun.">
        <title>Thousands of microbial genomes shed light on interconnected biogeochemical processes in an aquifer system.</title>
        <authorList>
            <person name="Anantharaman K."/>
            <person name="Brown C.T."/>
            <person name="Hug L.A."/>
            <person name="Sharon I."/>
            <person name="Castelle C.J."/>
            <person name="Probst A.J."/>
            <person name="Thomas B.C."/>
            <person name="Singh A."/>
            <person name="Wilkins M.J."/>
            <person name="Karaoz U."/>
            <person name="Brodie E.L."/>
            <person name="Williams K.H."/>
            <person name="Hubbard S.S."/>
            <person name="Banfield J.F."/>
        </authorList>
    </citation>
    <scope>NUCLEOTIDE SEQUENCE [LARGE SCALE GENOMIC DNA]</scope>
</reference>
<feature type="domain" description="Methyltransferase type 11" evidence="1">
    <location>
        <begin position="41"/>
        <end position="130"/>
    </location>
</feature>
<dbReference type="InterPro" id="IPR029063">
    <property type="entry name" value="SAM-dependent_MTases_sf"/>
</dbReference>
<dbReference type="GO" id="GO:0008757">
    <property type="term" value="F:S-adenosylmethionine-dependent methyltransferase activity"/>
    <property type="evidence" value="ECO:0007669"/>
    <property type="project" value="InterPro"/>
</dbReference>
<dbReference type="STRING" id="1817883.A3G31_12205"/>
<gene>
    <name evidence="2" type="ORF">A3G31_12205</name>
</gene>
<sequence>MKKDYISIVYDKEKIPKTDYPFKLALHLINKFNLRKEDKLLEIGCGRGDFLEAFRHFGVDVYGVDLCDSSVKTLCHLGVKKVDISKDTLPFDDNSIDIIYHKSLLEHFYSPEHLMKETYRVLKPDGRVIILTPDWISQMKIFYEDFTHCRPYDTTAVGDLLRISGFSEIQTGLFYQLPILWEFPVLKVFSFLLQLLISTPNARKLTKLTGIKFFRWSVELMVLGTGIKDGKDA</sequence>
<evidence type="ECO:0000259" key="1">
    <source>
        <dbReference type="Pfam" id="PF08241"/>
    </source>
</evidence>
<dbReference type="AlphaFoldDB" id="A0A1F7SME1"/>
<dbReference type="InterPro" id="IPR013216">
    <property type="entry name" value="Methyltransf_11"/>
</dbReference>
<dbReference type="PANTHER" id="PTHR43591">
    <property type="entry name" value="METHYLTRANSFERASE"/>
    <property type="match status" value="1"/>
</dbReference>
<dbReference type="Proteomes" id="UP000178082">
    <property type="component" value="Unassembled WGS sequence"/>
</dbReference>
<evidence type="ECO:0000313" key="2">
    <source>
        <dbReference type="EMBL" id="OGL54398.1"/>
    </source>
</evidence>
<dbReference type="Pfam" id="PF08241">
    <property type="entry name" value="Methyltransf_11"/>
    <property type="match status" value="1"/>
</dbReference>
<dbReference type="CDD" id="cd02440">
    <property type="entry name" value="AdoMet_MTases"/>
    <property type="match status" value="1"/>
</dbReference>
<name>A0A1F7SME1_9BACT</name>
<dbReference type="EMBL" id="MGDI01000012">
    <property type="protein sequence ID" value="OGL54398.1"/>
    <property type="molecule type" value="Genomic_DNA"/>
</dbReference>
<comment type="caution">
    <text evidence="2">The sequence shown here is derived from an EMBL/GenBank/DDBJ whole genome shotgun (WGS) entry which is preliminary data.</text>
</comment>
<evidence type="ECO:0000313" key="3">
    <source>
        <dbReference type="Proteomes" id="UP000178082"/>
    </source>
</evidence>
<dbReference type="SUPFAM" id="SSF53335">
    <property type="entry name" value="S-adenosyl-L-methionine-dependent methyltransferases"/>
    <property type="match status" value="1"/>
</dbReference>
<accession>A0A1F7SME1</accession>
<protein>
    <recommendedName>
        <fullName evidence="1">Methyltransferase type 11 domain-containing protein</fullName>
    </recommendedName>
</protein>
<organism evidence="2 3">
    <name type="scientific">Candidatus Schekmanbacteria bacterium RIFCSPLOWO2_12_FULL_38_15</name>
    <dbReference type="NCBI Taxonomy" id="1817883"/>
    <lineage>
        <taxon>Bacteria</taxon>
        <taxon>Candidatus Schekmaniibacteriota</taxon>
    </lineage>
</organism>